<feature type="transmembrane region" description="Helical" evidence="4">
    <location>
        <begin position="7"/>
        <end position="29"/>
    </location>
</feature>
<dbReference type="PANTHER" id="PTHR43630">
    <property type="entry name" value="POLY-BETA-1,6-N-ACETYL-D-GLUCOSAMINE SYNTHASE"/>
    <property type="match status" value="1"/>
</dbReference>
<dbReference type="PANTHER" id="PTHR43630:SF1">
    <property type="entry name" value="POLY-BETA-1,6-N-ACETYL-D-GLUCOSAMINE SYNTHASE"/>
    <property type="match status" value="1"/>
</dbReference>
<organism evidence="5 6">
    <name type="scientific">Alistipes onderdonkii</name>
    <dbReference type="NCBI Taxonomy" id="328813"/>
    <lineage>
        <taxon>Bacteria</taxon>
        <taxon>Pseudomonadati</taxon>
        <taxon>Bacteroidota</taxon>
        <taxon>Bacteroidia</taxon>
        <taxon>Bacteroidales</taxon>
        <taxon>Rikenellaceae</taxon>
        <taxon>Alistipes</taxon>
    </lineage>
</organism>
<gene>
    <name evidence="5" type="ORF">B5G41_08495</name>
</gene>
<sequence>MMLLLDILDWIFVFVLGLPVLYLFVFAAASTRSRKDTYPPARRQRRFVTLIPAYKSDAVIVRTAQAALQQDYPQELHEVVVIADRLQPATLAELRRMPIRVLEASFENSSKARALNFAVGEIGPDGAEAVAILDADNLAGREFIARMNDALDSGIQAVQAHRTAKNRDTDTAVLDAASEEVNNSIFRRGHVALGFSSALIGSGMAFDYKWFRENIACCTTSGEDKELEALLLRQGIYIDYLDDVRVLDEKVQGEGAYYNQRRRWIAAQFYALSSAVRQLPGAILSGNTDYCDKLLQWCLPPRILLLGLVPLWAVVMTVCAPMGSIKWWVAVLLLLLAMAMALPDEQADDRLGHALRRMPVLFLLTLANLFRLRGTKDKFIHTEHTGAGSEAPGNNTGNRP</sequence>
<keyword evidence="4" id="KW-0472">Membrane</keyword>
<dbReference type="OrthoDB" id="1523666at2"/>
<evidence type="ECO:0000256" key="1">
    <source>
        <dbReference type="ARBA" id="ARBA00006739"/>
    </source>
</evidence>
<dbReference type="RefSeq" id="WP_087402359.1">
    <property type="nucleotide sequence ID" value="NZ_NFHB01000005.1"/>
</dbReference>
<evidence type="ECO:0000256" key="2">
    <source>
        <dbReference type="ARBA" id="ARBA00022676"/>
    </source>
</evidence>
<dbReference type="SUPFAM" id="SSF53448">
    <property type="entry name" value="Nucleotide-diphospho-sugar transferases"/>
    <property type="match status" value="1"/>
</dbReference>
<dbReference type="EMBL" id="NFHB01000005">
    <property type="protein sequence ID" value="OUN03078.1"/>
    <property type="molecule type" value="Genomic_DNA"/>
</dbReference>
<keyword evidence="3 5" id="KW-0808">Transferase</keyword>
<dbReference type="Gene3D" id="3.90.550.10">
    <property type="entry name" value="Spore Coat Polysaccharide Biosynthesis Protein SpsA, Chain A"/>
    <property type="match status" value="1"/>
</dbReference>
<proteinExistence type="inferred from homology"/>
<name>A0A1Y3QXR7_9BACT</name>
<dbReference type="Proteomes" id="UP000195772">
    <property type="component" value="Unassembled WGS sequence"/>
</dbReference>
<evidence type="ECO:0000313" key="5">
    <source>
        <dbReference type="EMBL" id="OUN03078.1"/>
    </source>
</evidence>
<dbReference type="InterPro" id="IPR029044">
    <property type="entry name" value="Nucleotide-diphossugar_trans"/>
</dbReference>
<reference evidence="6" key="1">
    <citation type="submission" date="2017-04" db="EMBL/GenBank/DDBJ databases">
        <title>Function of individual gut microbiota members based on whole genome sequencing of pure cultures obtained from chicken caecum.</title>
        <authorList>
            <person name="Medvecky M."/>
            <person name="Cejkova D."/>
            <person name="Polansky O."/>
            <person name="Karasova D."/>
            <person name="Kubasova T."/>
            <person name="Cizek A."/>
            <person name="Rychlik I."/>
        </authorList>
    </citation>
    <scope>NUCLEOTIDE SEQUENCE [LARGE SCALE GENOMIC DNA]</scope>
    <source>
        <strain evidence="6">An90</strain>
    </source>
</reference>
<dbReference type="Pfam" id="PF13641">
    <property type="entry name" value="Glyco_tranf_2_3"/>
    <property type="match status" value="1"/>
</dbReference>
<comment type="similarity">
    <text evidence="1">Belongs to the glycosyltransferase 2 family.</text>
</comment>
<comment type="caution">
    <text evidence="5">The sequence shown here is derived from an EMBL/GenBank/DDBJ whole genome shotgun (WGS) entry which is preliminary data.</text>
</comment>
<keyword evidence="4" id="KW-1133">Transmembrane helix</keyword>
<evidence type="ECO:0000256" key="4">
    <source>
        <dbReference type="SAM" id="Phobius"/>
    </source>
</evidence>
<accession>A0A1Y3QXR7</accession>
<evidence type="ECO:0000313" key="6">
    <source>
        <dbReference type="Proteomes" id="UP000195772"/>
    </source>
</evidence>
<dbReference type="GO" id="GO:0016757">
    <property type="term" value="F:glycosyltransferase activity"/>
    <property type="evidence" value="ECO:0007669"/>
    <property type="project" value="UniProtKB-KW"/>
</dbReference>
<protein>
    <submittedName>
        <fullName evidence="5">Glycosyl transferase</fullName>
    </submittedName>
</protein>
<dbReference type="eggNOG" id="COG1215">
    <property type="taxonomic scope" value="Bacteria"/>
</dbReference>
<evidence type="ECO:0000256" key="3">
    <source>
        <dbReference type="ARBA" id="ARBA00022679"/>
    </source>
</evidence>
<keyword evidence="4" id="KW-0812">Transmembrane</keyword>
<feature type="transmembrane region" description="Helical" evidence="4">
    <location>
        <begin position="299"/>
        <end position="318"/>
    </location>
</feature>
<keyword evidence="2" id="KW-0328">Glycosyltransferase</keyword>
<dbReference type="AlphaFoldDB" id="A0A1Y3QXR7"/>